<sequence length="396" mass="41177">MTDSAFPIAIVGAGPVGQALALMLARSADDPSRIVLIQGGAAPAASAAPATSADAVRNDPGARVLALNHGSLVLLETLGARPRDAAAIHTIHVSQRGRLGHTLIRDEDFDVPELGAVAPYPVVRDALGQAVAQAGITVRHMQGARIAAQDADGVTIRADDGSSLRTGVAVVSDGAAAGKLRREYGQDAVLTTVRAAQPRPGWAFERFTREGPLALLPHPSGDDCYAVVWCCAPGRAAQLAALDDAGFSGALSETFGGRMGPLRCIASRHVSSLFMSVRRTQVEGRTVAIGNAAQTLHPVAGQGLNLGLRDAANLAQSLARWLQAPDGNPASALRAFASARRSDRWITAGLTDLLPRVFTTGLAPVEHACGLALLALDVARPLRTPLARHLLQGWRA</sequence>
<name>A0A1W6Z316_9BORD</name>
<dbReference type="RefSeq" id="WP_086072996.1">
    <property type="nucleotide sequence ID" value="NZ_CP021109.1"/>
</dbReference>
<reference evidence="9 10" key="1">
    <citation type="submission" date="2017-05" db="EMBL/GenBank/DDBJ databases">
        <title>Complete and WGS of Bordetella genogroups.</title>
        <authorList>
            <person name="Spilker T."/>
            <person name="LiPuma J."/>
        </authorList>
    </citation>
    <scope>NUCLEOTIDE SEQUENCE [LARGE SCALE GENOMIC DNA]</scope>
    <source>
        <strain evidence="9 10">AU17164</strain>
    </source>
</reference>
<dbReference type="Proteomes" id="UP000194139">
    <property type="component" value="Chromosome"/>
</dbReference>
<evidence type="ECO:0000256" key="5">
    <source>
        <dbReference type="ARBA" id="ARBA00022827"/>
    </source>
</evidence>
<evidence type="ECO:0000259" key="8">
    <source>
        <dbReference type="Pfam" id="PF01494"/>
    </source>
</evidence>
<keyword evidence="10" id="KW-1185">Reference proteome</keyword>
<keyword evidence="7 9" id="KW-0503">Monooxygenase</keyword>
<dbReference type="PANTHER" id="PTHR43876">
    <property type="entry name" value="UBIQUINONE BIOSYNTHESIS MONOOXYGENASE COQ6, MITOCHONDRIAL"/>
    <property type="match status" value="1"/>
</dbReference>
<evidence type="ECO:0000256" key="4">
    <source>
        <dbReference type="ARBA" id="ARBA00022630"/>
    </source>
</evidence>
<gene>
    <name evidence="9" type="ORF">CAL13_16730</name>
</gene>
<dbReference type="NCBIfam" id="TIGR01988">
    <property type="entry name" value="Ubi-OHases"/>
    <property type="match status" value="1"/>
</dbReference>
<dbReference type="InterPro" id="IPR010971">
    <property type="entry name" value="UbiH/COQ6"/>
</dbReference>
<proteinExistence type="inferred from homology"/>
<dbReference type="InterPro" id="IPR002938">
    <property type="entry name" value="FAD-bd"/>
</dbReference>
<evidence type="ECO:0000256" key="7">
    <source>
        <dbReference type="ARBA" id="ARBA00023033"/>
    </source>
</evidence>
<keyword evidence="5" id="KW-0274">FAD</keyword>
<dbReference type="GO" id="GO:0006744">
    <property type="term" value="P:ubiquinone biosynthetic process"/>
    <property type="evidence" value="ECO:0007669"/>
    <property type="project" value="UniProtKB-UniPathway"/>
</dbReference>
<comment type="similarity">
    <text evidence="3">Belongs to the UbiH/COQ6 family.</text>
</comment>
<comment type="cofactor">
    <cofactor evidence="1">
        <name>FAD</name>
        <dbReference type="ChEBI" id="CHEBI:57692"/>
    </cofactor>
</comment>
<organism evidence="9 10">
    <name type="scientific">Bordetella genomosp. 9</name>
    <dbReference type="NCBI Taxonomy" id="1416803"/>
    <lineage>
        <taxon>Bacteria</taxon>
        <taxon>Pseudomonadati</taxon>
        <taxon>Pseudomonadota</taxon>
        <taxon>Betaproteobacteria</taxon>
        <taxon>Burkholderiales</taxon>
        <taxon>Alcaligenaceae</taxon>
        <taxon>Bordetella</taxon>
    </lineage>
</organism>
<dbReference type="InterPro" id="IPR036188">
    <property type="entry name" value="FAD/NAD-bd_sf"/>
</dbReference>
<dbReference type="AlphaFoldDB" id="A0A1W6Z316"/>
<evidence type="ECO:0000313" key="9">
    <source>
        <dbReference type="EMBL" id="ARP87666.1"/>
    </source>
</evidence>
<evidence type="ECO:0000256" key="3">
    <source>
        <dbReference type="ARBA" id="ARBA00005349"/>
    </source>
</evidence>
<keyword evidence="6" id="KW-0560">Oxidoreductase</keyword>
<dbReference type="PANTHER" id="PTHR43876:SF8">
    <property type="entry name" value="2-OCTAPRENYL-6-METHOXYPHENOL HYDROXYLASE"/>
    <property type="match status" value="1"/>
</dbReference>
<evidence type="ECO:0000256" key="6">
    <source>
        <dbReference type="ARBA" id="ARBA00023002"/>
    </source>
</evidence>
<protein>
    <submittedName>
        <fullName evidence="9">Monooxygenase</fullName>
    </submittedName>
</protein>
<dbReference type="Pfam" id="PF01494">
    <property type="entry name" value="FAD_binding_3"/>
    <property type="match status" value="1"/>
</dbReference>
<evidence type="ECO:0000313" key="10">
    <source>
        <dbReference type="Proteomes" id="UP000194139"/>
    </source>
</evidence>
<accession>A0A1W6Z316</accession>
<dbReference type="PRINTS" id="PR00420">
    <property type="entry name" value="RNGMNOXGNASE"/>
</dbReference>
<keyword evidence="4" id="KW-0285">Flavoprotein</keyword>
<dbReference type="GO" id="GO:0071949">
    <property type="term" value="F:FAD binding"/>
    <property type="evidence" value="ECO:0007669"/>
    <property type="project" value="InterPro"/>
</dbReference>
<dbReference type="SUPFAM" id="SSF51905">
    <property type="entry name" value="FAD/NAD(P)-binding domain"/>
    <property type="match status" value="1"/>
</dbReference>
<dbReference type="GO" id="GO:0008681">
    <property type="term" value="F:2-octaprenyl-6-methoxyphenol hydroxylase activity"/>
    <property type="evidence" value="ECO:0007669"/>
    <property type="project" value="TreeGrafter"/>
</dbReference>
<dbReference type="Gene3D" id="3.50.50.60">
    <property type="entry name" value="FAD/NAD(P)-binding domain"/>
    <property type="match status" value="2"/>
</dbReference>
<dbReference type="UniPathway" id="UPA00232"/>
<evidence type="ECO:0000256" key="1">
    <source>
        <dbReference type="ARBA" id="ARBA00001974"/>
    </source>
</evidence>
<feature type="domain" description="FAD-binding" evidence="8">
    <location>
        <begin position="110"/>
        <end position="323"/>
    </location>
</feature>
<comment type="pathway">
    <text evidence="2">Cofactor biosynthesis; ubiquinone biosynthesis.</text>
</comment>
<dbReference type="EMBL" id="CP021109">
    <property type="protein sequence ID" value="ARP87666.1"/>
    <property type="molecule type" value="Genomic_DNA"/>
</dbReference>
<dbReference type="InterPro" id="IPR051205">
    <property type="entry name" value="UbiH/COQ6_monooxygenase"/>
</dbReference>
<dbReference type="PROSITE" id="PS01304">
    <property type="entry name" value="UBIH"/>
    <property type="match status" value="1"/>
</dbReference>
<dbReference type="InterPro" id="IPR018168">
    <property type="entry name" value="Ubi_Hdrlase_CS"/>
</dbReference>
<evidence type="ECO:0000256" key="2">
    <source>
        <dbReference type="ARBA" id="ARBA00004749"/>
    </source>
</evidence>